<protein>
    <recommendedName>
        <fullName evidence="4">Dense and erect panicle 1</fullName>
    </recommendedName>
</protein>
<reference evidence="2 3" key="1">
    <citation type="submission" date="2017-09" db="EMBL/GenBank/DDBJ databases">
        <authorList>
            <consortium name="International Durum Wheat Genome Sequencing Consortium (IDWGSC)"/>
            <person name="Milanesi L."/>
        </authorList>
    </citation>
    <scope>NUCLEOTIDE SEQUENCE [LARGE SCALE GENOMIC DNA]</scope>
    <source>
        <strain evidence="3">cv. Svevo</strain>
    </source>
</reference>
<dbReference type="Proteomes" id="UP000324705">
    <property type="component" value="Chromosome 1B"/>
</dbReference>
<sequence length="147" mass="15075">MAPGSPTLALKVATIATMLAMVILPSVGSSPSLGQEELVTTPAPASGPVQAMRCSECGPHCTEMCRVSVPPMCRKYCKVPSCQDCRSCAIGKCRAGCTTGSCNCDGEATRSCYGSCSGSSSCADCMRLTSEQCTSECNGKCATTCTN</sequence>
<keyword evidence="3" id="KW-1185">Reference proteome</keyword>
<name>A0A9R0QKE6_TRITD</name>
<accession>A0A9R0QKE6</accession>
<evidence type="ECO:0000313" key="3">
    <source>
        <dbReference type="Proteomes" id="UP000324705"/>
    </source>
</evidence>
<gene>
    <name evidence="2" type="ORF">TRITD_1Bv1G002760</name>
</gene>
<feature type="chain" id="PRO_5040237317" description="Dense and erect panicle 1" evidence="1">
    <location>
        <begin position="29"/>
        <end position="147"/>
    </location>
</feature>
<evidence type="ECO:0008006" key="4">
    <source>
        <dbReference type="Google" id="ProtNLM"/>
    </source>
</evidence>
<evidence type="ECO:0000256" key="1">
    <source>
        <dbReference type="SAM" id="SignalP"/>
    </source>
</evidence>
<keyword evidence="1" id="KW-0732">Signal</keyword>
<dbReference type="AlphaFoldDB" id="A0A9R0QKE6"/>
<organism evidence="2 3">
    <name type="scientific">Triticum turgidum subsp. durum</name>
    <name type="common">Durum wheat</name>
    <name type="synonym">Triticum durum</name>
    <dbReference type="NCBI Taxonomy" id="4567"/>
    <lineage>
        <taxon>Eukaryota</taxon>
        <taxon>Viridiplantae</taxon>
        <taxon>Streptophyta</taxon>
        <taxon>Embryophyta</taxon>
        <taxon>Tracheophyta</taxon>
        <taxon>Spermatophyta</taxon>
        <taxon>Magnoliopsida</taxon>
        <taxon>Liliopsida</taxon>
        <taxon>Poales</taxon>
        <taxon>Poaceae</taxon>
        <taxon>BOP clade</taxon>
        <taxon>Pooideae</taxon>
        <taxon>Triticodae</taxon>
        <taxon>Triticeae</taxon>
        <taxon>Triticinae</taxon>
        <taxon>Triticum</taxon>
    </lineage>
</organism>
<proteinExistence type="predicted"/>
<dbReference type="Gramene" id="TRITD1Bv1G002760.1">
    <property type="protein sequence ID" value="TRITD1Bv1G002760.1"/>
    <property type="gene ID" value="TRITD1Bv1G002760"/>
</dbReference>
<evidence type="ECO:0000313" key="2">
    <source>
        <dbReference type="EMBL" id="VAH12168.1"/>
    </source>
</evidence>
<dbReference type="EMBL" id="LT934112">
    <property type="protein sequence ID" value="VAH12168.1"/>
    <property type="molecule type" value="Genomic_DNA"/>
</dbReference>
<feature type="signal peptide" evidence="1">
    <location>
        <begin position="1"/>
        <end position="28"/>
    </location>
</feature>